<keyword evidence="3" id="KW-0347">Helicase</keyword>
<dbReference type="RefSeq" id="WP_394412919.1">
    <property type="nucleotide sequence ID" value="NZ_JBIGIC010000008.1"/>
</dbReference>
<feature type="domain" description="SF4 helicase" evidence="2">
    <location>
        <begin position="179"/>
        <end position="452"/>
    </location>
</feature>
<dbReference type="PROSITE" id="PS51199">
    <property type="entry name" value="SF4_HELICASE"/>
    <property type="match status" value="1"/>
</dbReference>
<sequence>MNTRVQLIGARRPQAAPASPSVVVDSALVEVERHLLACIIRDHDLVDALPAFAEADFQGASHHDVYRTLASVVSEAEGAISFLTLAATMEALGLPSKTARELEAVATDPSQAAAQADLLLKASRRRQIAAASAALAQDPDNQVLAAELDRVRELSSGAKAVMTSEEAVDDFRNRLQKRLDGDDPAVSTGLADLDDILAGGLRGGQVVVLAARPGEGKSALAQGIAEHVSRDGNGKTALFISLEMLAHEITERRVAAASHGAVPLEALRAGKLSDEQLALVDELLPQLGASRMEFLASYSEDIDGIVATVKGRAKKGDIGLVVMDYLQLIESGTGNASENREQQVAKVCRRIKKLALLLQVPILLLSQLNREGEKGAVRRRPRMSDLRESGSIEQDADVILFIHDDTPEEMRAGAATLVKTIIVEKQRAGRKGDVQVLWIGAECRFANLAQGRLPSSVQQAPVAPSKPAPAAPANLRRVRQIAAANHGETDGIPPEVLAEVDAIRSASVAAAAESPFAQF</sequence>
<name>A0ABW7HF46_9BURK</name>
<keyword evidence="3" id="KW-0378">Hydrolase</keyword>
<proteinExistence type="predicted"/>
<dbReference type="InterPro" id="IPR007694">
    <property type="entry name" value="DNA_helicase_DnaB-like_C"/>
</dbReference>
<dbReference type="InterPro" id="IPR027417">
    <property type="entry name" value="P-loop_NTPase"/>
</dbReference>
<reference evidence="3 4" key="1">
    <citation type="submission" date="2024-08" db="EMBL/GenBank/DDBJ databases">
        <authorList>
            <person name="Lu H."/>
        </authorList>
    </citation>
    <scope>NUCLEOTIDE SEQUENCE [LARGE SCALE GENOMIC DNA]</scope>
    <source>
        <strain evidence="3 4">BYS78W</strain>
    </source>
</reference>
<dbReference type="Gene3D" id="3.40.50.300">
    <property type="entry name" value="P-loop containing nucleotide triphosphate hydrolases"/>
    <property type="match status" value="1"/>
</dbReference>
<keyword evidence="3" id="KW-0067">ATP-binding</keyword>
<dbReference type="Proteomes" id="UP001606134">
    <property type="component" value="Unassembled WGS sequence"/>
</dbReference>
<keyword evidence="3" id="KW-0547">Nucleotide-binding</keyword>
<dbReference type="PANTHER" id="PTHR30153:SF2">
    <property type="entry name" value="REPLICATIVE DNA HELICASE"/>
    <property type="match status" value="1"/>
</dbReference>
<evidence type="ECO:0000313" key="3">
    <source>
        <dbReference type="EMBL" id="MFG6488298.1"/>
    </source>
</evidence>
<dbReference type="PANTHER" id="PTHR30153">
    <property type="entry name" value="REPLICATIVE DNA HELICASE DNAB"/>
    <property type="match status" value="1"/>
</dbReference>
<evidence type="ECO:0000259" key="2">
    <source>
        <dbReference type="PROSITE" id="PS51199"/>
    </source>
</evidence>
<protein>
    <submittedName>
        <fullName evidence="3">Replicative DNA helicase</fullName>
    </submittedName>
</protein>
<keyword evidence="1" id="KW-0639">Primosome</keyword>
<evidence type="ECO:0000313" key="4">
    <source>
        <dbReference type="Proteomes" id="UP001606134"/>
    </source>
</evidence>
<accession>A0ABW7HF46</accession>
<dbReference type="GO" id="GO:0004386">
    <property type="term" value="F:helicase activity"/>
    <property type="evidence" value="ECO:0007669"/>
    <property type="project" value="UniProtKB-KW"/>
</dbReference>
<evidence type="ECO:0000256" key="1">
    <source>
        <dbReference type="ARBA" id="ARBA00022515"/>
    </source>
</evidence>
<keyword evidence="4" id="KW-1185">Reference proteome</keyword>
<dbReference type="InterPro" id="IPR016136">
    <property type="entry name" value="DNA_helicase_N/primase_C"/>
</dbReference>
<dbReference type="EMBL" id="JBIGIC010000008">
    <property type="protein sequence ID" value="MFG6488298.1"/>
    <property type="molecule type" value="Genomic_DNA"/>
</dbReference>
<gene>
    <name evidence="3" type="ORF">ACG04R_16545</name>
</gene>
<organism evidence="3 4">
    <name type="scientific">Pelomonas candidula</name>
    <dbReference type="NCBI Taxonomy" id="3299025"/>
    <lineage>
        <taxon>Bacteria</taxon>
        <taxon>Pseudomonadati</taxon>
        <taxon>Pseudomonadota</taxon>
        <taxon>Betaproteobacteria</taxon>
        <taxon>Burkholderiales</taxon>
        <taxon>Sphaerotilaceae</taxon>
        <taxon>Roseateles</taxon>
    </lineage>
</organism>
<comment type="caution">
    <text evidence="3">The sequence shown here is derived from an EMBL/GenBank/DDBJ whole genome shotgun (WGS) entry which is preliminary data.</text>
</comment>
<dbReference type="Pfam" id="PF03796">
    <property type="entry name" value="DnaB_C"/>
    <property type="match status" value="1"/>
</dbReference>
<dbReference type="SUPFAM" id="SSF52540">
    <property type="entry name" value="P-loop containing nucleoside triphosphate hydrolases"/>
    <property type="match status" value="1"/>
</dbReference>
<dbReference type="Gene3D" id="1.10.860.10">
    <property type="entry name" value="DNAb Helicase, Chain A"/>
    <property type="match status" value="1"/>
</dbReference>